<dbReference type="EMBL" id="BAGZ01000003">
    <property type="protein sequence ID" value="GAB76821.1"/>
    <property type="molecule type" value="Genomic_DNA"/>
</dbReference>
<comment type="caution">
    <text evidence="1">The sequence shown here is derived from an EMBL/GenBank/DDBJ whole genome shotgun (WGS) entry which is preliminary data.</text>
</comment>
<reference evidence="1 2" key="1">
    <citation type="submission" date="2012-08" db="EMBL/GenBank/DDBJ databases">
        <title>Whole genome shotgun sequence of Austwickia chelonae NBRC 105200.</title>
        <authorList>
            <person name="Yoshida I."/>
            <person name="Hosoyama A."/>
            <person name="Tsuchikane K."/>
            <person name="Katsumata H."/>
            <person name="Ando Y."/>
            <person name="Ohji S."/>
            <person name="Hamada M."/>
            <person name="Tamura T."/>
            <person name="Yamazoe A."/>
            <person name="Yamazaki S."/>
            <person name="Fujita N."/>
        </authorList>
    </citation>
    <scope>NUCLEOTIDE SEQUENCE [LARGE SCALE GENOMIC DNA]</scope>
    <source>
        <strain evidence="1 2">NBRC 105200</strain>
    </source>
</reference>
<organism evidence="1 2">
    <name type="scientific">Austwickia chelonae NBRC 105200</name>
    <dbReference type="NCBI Taxonomy" id="1184607"/>
    <lineage>
        <taxon>Bacteria</taxon>
        <taxon>Bacillati</taxon>
        <taxon>Actinomycetota</taxon>
        <taxon>Actinomycetes</taxon>
        <taxon>Micrococcales</taxon>
        <taxon>Dermatophilaceae</taxon>
        <taxon>Austwickia</taxon>
    </lineage>
</organism>
<evidence type="ECO:0000313" key="2">
    <source>
        <dbReference type="Proteomes" id="UP000008495"/>
    </source>
</evidence>
<dbReference type="OrthoDB" id="9810303at2"/>
<dbReference type="InterPro" id="IPR029044">
    <property type="entry name" value="Nucleotide-diphossugar_trans"/>
</dbReference>
<keyword evidence="2" id="KW-1185">Reference proteome</keyword>
<dbReference type="Proteomes" id="UP000008495">
    <property type="component" value="Unassembled WGS sequence"/>
</dbReference>
<evidence type="ECO:0008006" key="3">
    <source>
        <dbReference type="Google" id="ProtNLM"/>
    </source>
</evidence>
<name>K6UKZ9_9MICO</name>
<sequence length="304" mass="33551">MLALKQVRQLRKFDGADVVAAHAPETRRRFSADGGVPVLIAARNEESDLPATLLTLSWSSVPVSPYVIVNGTTDATAERAERMGACVLESTQSFKMAALQHGVATLRKHRGGRGPILFTDADTLVGLEWAAVMARTCRAWSRPVVTLGNSVFTHGESSAADMLRSVRKVMVAEVRDRRGQRALAHGHNMAIDFADSAEAFRAYLDIDPARFIGEEEEIVERLLEVGGEWRPALGSKTLVITRGDRFVLSDLWQLRSDHTFEQRRQRYAEYGEIKPFVRAEDASTNGTVSATRIDDTLSSGRRVS</sequence>
<accession>K6UKZ9</accession>
<dbReference type="AlphaFoldDB" id="K6UKZ9"/>
<dbReference type="SUPFAM" id="SSF53448">
    <property type="entry name" value="Nucleotide-diphospho-sugar transferases"/>
    <property type="match status" value="1"/>
</dbReference>
<gene>
    <name evidence="1" type="ORF">AUCHE_03_00380</name>
</gene>
<dbReference type="RefSeq" id="WP_006501572.1">
    <property type="nucleotide sequence ID" value="NZ_BAGZ01000003.1"/>
</dbReference>
<evidence type="ECO:0000313" key="1">
    <source>
        <dbReference type="EMBL" id="GAB76821.1"/>
    </source>
</evidence>
<protein>
    <recommendedName>
        <fullName evidence="3">Glycosyltransferase 2-like domain-containing protein</fullName>
    </recommendedName>
</protein>
<proteinExistence type="predicted"/>
<dbReference type="Gene3D" id="3.90.550.10">
    <property type="entry name" value="Spore Coat Polysaccharide Biosynthesis Protein SpsA, Chain A"/>
    <property type="match status" value="1"/>
</dbReference>